<dbReference type="EMBL" id="SACQ01000006">
    <property type="protein sequence ID" value="RVU30132.1"/>
    <property type="molecule type" value="Genomic_DNA"/>
</dbReference>
<protein>
    <submittedName>
        <fullName evidence="2">DUF2065 domain-containing protein</fullName>
    </submittedName>
</protein>
<feature type="transmembrane region" description="Helical" evidence="1">
    <location>
        <begin position="6"/>
        <end position="27"/>
    </location>
</feature>
<dbReference type="Proteomes" id="UP000282818">
    <property type="component" value="Unassembled WGS sequence"/>
</dbReference>
<dbReference type="InterPro" id="IPR019201">
    <property type="entry name" value="DUF2065"/>
</dbReference>
<evidence type="ECO:0000313" key="3">
    <source>
        <dbReference type="Proteomes" id="UP000282818"/>
    </source>
</evidence>
<name>A0A437Q6J1_9GAMM</name>
<keyword evidence="1" id="KW-0472">Membrane</keyword>
<accession>A0A437Q6J1</accession>
<keyword evidence="1" id="KW-0812">Transmembrane</keyword>
<proteinExistence type="predicted"/>
<organism evidence="2 3">
    <name type="scientific">Neptunomonas marina</name>
    <dbReference type="NCBI Taxonomy" id="1815562"/>
    <lineage>
        <taxon>Bacteria</taxon>
        <taxon>Pseudomonadati</taxon>
        <taxon>Pseudomonadota</taxon>
        <taxon>Gammaproteobacteria</taxon>
        <taxon>Oceanospirillales</taxon>
        <taxon>Oceanospirillaceae</taxon>
        <taxon>Neptunomonas</taxon>
    </lineage>
</organism>
<dbReference type="Pfam" id="PF09838">
    <property type="entry name" value="DUF2065"/>
    <property type="match status" value="1"/>
</dbReference>
<sequence>MSSEFWYELLIAFCLVLILEGIMPFLYPNRWRQLVAQLSVIDNKTLRVMGLASMLAGVAGLYLIR</sequence>
<dbReference type="PANTHER" id="PTHR38602:SF1">
    <property type="entry name" value="INNER MEMBRANE PROTEIN"/>
    <property type="match status" value="1"/>
</dbReference>
<keyword evidence="1" id="KW-1133">Transmembrane helix</keyword>
<keyword evidence="3" id="KW-1185">Reference proteome</keyword>
<dbReference type="RefSeq" id="WP_127694916.1">
    <property type="nucleotide sequence ID" value="NZ_SACQ01000006.1"/>
</dbReference>
<reference evidence="2 3" key="1">
    <citation type="submission" date="2019-01" db="EMBL/GenBank/DDBJ databases">
        <authorList>
            <person name="Chen W.-M."/>
        </authorList>
    </citation>
    <scope>NUCLEOTIDE SEQUENCE [LARGE SCALE GENOMIC DNA]</scope>
    <source>
        <strain evidence="2 3">HPM-16</strain>
    </source>
</reference>
<dbReference type="AlphaFoldDB" id="A0A437Q6J1"/>
<gene>
    <name evidence="2" type="ORF">EOE65_13870</name>
</gene>
<dbReference type="PANTHER" id="PTHR38602">
    <property type="entry name" value="INNER MEMBRANE PROTEIN-RELATED"/>
    <property type="match status" value="1"/>
</dbReference>
<comment type="caution">
    <text evidence="2">The sequence shown here is derived from an EMBL/GenBank/DDBJ whole genome shotgun (WGS) entry which is preliminary data.</text>
</comment>
<evidence type="ECO:0000313" key="2">
    <source>
        <dbReference type="EMBL" id="RVU30132.1"/>
    </source>
</evidence>
<feature type="transmembrane region" description="Helical" evidence="1">
    <location>
        <begin position="48"/>
        <end position="64"/>
    </location>
</feature>
<evidence type="ECO:0000256" key="1">
    <source>
        <dbReference type="SAM" id="Phobius"/>
    </source>
</evidence>